<dbReference type="PROSITE" id="PS00083">
    <property type="entry name" value="INTRADIOL_DIOXYGENAS"/>
    <property type="match status" value="1"/>
</dbReference>
<keyword evidence="5" id="KW-0732">Signal</keyword>
<dbReference type="CDD" id="cd03459">
    <property type="entry name" value="3_4-PCD"/>
    <property type="match status" value="1"/>
</dbReference>
<evidence type="ECO:0000313" key="8">
    <source>
        <dbReference type="Proteomes" id="UP001431449"/>
    </source>
</evidence>
<reference evidence="7" key="1">
    <citation type="submission" date="2022-04" db="EMBL/GenBank/DDBJ databases">
        <title>Lysobacter sp. CAU 1642 isolated from sea sand.</title>
        <authorList>
            <person name="Kim W."/>
        </authorList>
    </citation>
    <scope>NUCLEOTIDE SEQUENCE</scope>
    <source>
        <strain evidence="7">CAU 1642</strain>
    </source>
</reference>
<evidence type="ECO:0000256" key="1">
    <source>
        <dbReference type="ARBA" id="ARBA00007825"/>
    </source>
</evidence>
<dbReference type="RefSeq" id="WP_248205046.1">
    <property type="nucleotide sequence ID" value="NZ_JALNMH010000002.1"/>
</dbReference>
<dbReference type="PANTHER" id="PTHR33711:SF10">
    <property type="entry name" value="INTRADIOL RING-CLEAVAGE DIOXYGENASES DOMAIN-CONTAINING PROTEIN"/>
    <property type="match status" value="1"/>
</dbReference>
<dbReference type="SUPFAM" id="SSF49482">
    <property type="entry name" value="Aromatic compound dioxygenase"/>
    <property type="match status" value="1"/>
</dbReference>
<dbReference type="Proteomes" id="UP001431449">
    <property type="component" value="Unassembled WGS sequence"/>
</dbReference>
<dbReference type="PROSITE" id="PS51318">
    <property type="entry name" value="TAT"/>
    <property type="match status" value="1"/>
</dbReference>
<feature type="signal peptide" evidence="5">
    <location>
        <begin position="1"/>
        <end position="26"/>
    </location>
</feature>
<protein>
    <submittedName>
        <fullName evidence="7">Protocatechuate 3,4-dioxygenase</fullName>
    </submittedName>
</protein>
<feature type="domain" description="Intradiol ring-cleavage dioxygenases" evidence="6">
    <location>
        <begin position="72"/>
        <end position="100"/>
    </location>
</feature>
<gene>
    <name evidence="7" type="ORF">M0G41_03440</name>
</gene>
<dbReference type="InterPro" id="IPR006311">
    <property type="entry name" value="TAT_signal"/>
</dbReference>
<evidence type="ECO:0000313" key="7">
    <source>
        <dbReference type="EMBL" id="MCK7592718.1"/>
    </source>
</evidence>
<proteinExistence type="inferred from homology"/>
<dbReference type="InterPro" id="IPR039387">
    <property type="entry name" value="3_4-PCD"/>
</dbReference>
<dbReference type="InterPro" id="IPR050770">
    <property type="entry name" value="Intradiol_RC_Dioxygenase"/>
</dbReference>
<evidence type="ECO:0000256" key="5">
    <source>
        <dbReference type="SAM" id="SignalP"/>
    </source>
</evidence>
<name>A0ABT0GDV6_9GAMM</name>
<keyword evidence="3" id="KW-0560">Oxidoreductase</keyword>
<keyword evidence="2" id="KW-0223">Dioxygenase</keyword>
<evidence type="ECO:0000256" key="3">
    <source>
        <dbReference type="ARBA" id="ARBA00023002"/>
    </source>
</evidence>
<evidence type="ECO:0000256" key="4">
    <source>
        <dbReference type="SAM" id="MobiDB-lite"/>
    </source>
</evidence>
<evidence type="ECO:0000259" key="6">
    <source>
        <dbReference type="PROSITE" id="PS00083"/>
    </source>
</evidence>
<dbReference type="PANTHER" id="PTHR33711">
    <property type="entry name" value="DIOXYGENASE, PUTATIVE (AFU_ORTHOLOGUE AFUA_2G02910)-RELATED"/>
    <property type="match status" value="1"/>
</dbReference>
<dbReference type="InterPro" id="IPR015889">
    <property type="entry name" value="Intradiol_dOase_core"/>
</dbReference>
<dbReference type="EMBL" id="JALNMH010000002">
    <property type="protein sequence ID" value="MCK7592718.1"/>
    <property type="molecule type" value="Genomic_DNA"/>
</dbReference>
<dbReference type="Gene3D" id="2.60.130.10">
    <property type="entry name" value="Aromatic compound dioxygenase"/>
    <property type="match status" value="1"/>
</dbReference>
<dbReference type="Pfam" id="PF00775">
    <property type="entry name" value="Dioxygenase_C"/>
    <property type="match status" value="1"/>
</dbReference>
<comment type="similarity">
    <text evidence="1">Belongs to the intradiol ring-cleavage dioxygenase family.</text>
</comment>
<dbReference type="InterPro" id="IPR000627">
    <property type="entry name" value="Intradiol_dOase_C"/>
</dbReference>
<organism evidence="7 8">
    <name type="scientific">Pseudomarimonas salicorniae</name>
    <dbReference type="NCBI Taxonomy" id="2933270"/>
    <lineage>
        <taxon>Bacteria</taxon>
        <taxon>Pseudomonadati</taxon>
        <taxon>Pseudomonadota</taxon>
        <taxon>Gammaproteobacteria</taxon>
        <taxon>Lysobacterales</taxon>
        <taxon>Lysobacteraceae</taxon>
        <taxon>Pseudomarimonas</taxon>
    </lineage>
</organism>
<sequence>MKASRPISRRALMKASLGAAALAASAALPAATPTPQQTEGPFFPSKDQADKDLDMTRIEGHSERAEGEVVEVEGQVVDVDGAPIAGALVDVWQANAKGRYAHERDPNPAPLDPHFQGWARLTTDAEGRFRVRTIKPGAYPVGEGWSRPPHIHYKVARRGFHELTTQMYFAGDPLNDIDRVLGAVPEAQRGSLIVDFAPAGQGGVPTGSFVMVLRTV</sequence>
<feature type="region of interest" description="Disordered" evidence="4">
    <location>
        <begin position="30"/>
        <end position="50"/>
    </location>
</feature>
<accession>A0ABT0GDV6</accession>
<feature type="chain" id="PRO_5045326205" evidence="5">
    <location>
        <begin position="27"/>
        <end position="216"/>
    </location>
</feature>
<comment type="caution">
    <text evidence="7">The sequence shown here is derived from an EMBL/GenBank/DDBJ whole genome shotgun (WGS) entry which is preliminary data.</text>
</comment>
<evidence type="ECO:0000256" key="2">
    <source>
        <dbReference type="ARBA" id="ARBA00022964"/>
    </source>
</evidence>
<keyword evidence="8" id="KW-1185">Reference proteome</keyword>